<sequence>MEMDLMEVREYLPQRYPFLLVDRVLEIDLGKSITAIKNVTGNENHFNGHFPEMPIMPGVLIIEAMAQAAGILGFKSMGKKPSDGSLYMFTGVDNARFKRPVVPGDQLILKSHYVSDRRGIWKFACEAYVGDKLAASADIMCIDRKVGE</sequence>
<dbReference type="GO" id="GO:0016020">
    <property type="term" value="C:membrane"/>
    <property type="evidence" value="ECO:0007669"/>
    <property type="project" value="GOC"/>
</dbReference>
<accession>A0A927C048</accession>
<comment type="function">
    <text evidence="8 9">Involved in unsaturated fatty acids biosynthesis. Catalyzes the dehydration of short chain beta-hydroxyacyl-ACPs and long chain saturated and unsaturated beta-hydroxyacyl-ACPs.</text>
</comment>
<keyword evidence="6 9" id="KW-0443">Lipid metabolism</keyword>
<keyword evidence="5 9" id="KW-0441">Lipid A biosynthesis</keyword>
<evidence type="ECO:0000256" key="7">
    <source>
        <dbReference type="ARBA" id="ARBA00023239"/>
    </source>
</evidence>
<dbReference type="EMBL" id="JACXLD010000002">
    <property type="protein sequence ID" value="MBD2858264.1"/>
    <property type="molecule type" value="Genomic_DNA"/>
</dbReference>
<dbReference type="PANTHER" id="PTHR30272:SF1">
    <property type="entry name" value="3-HYDROXYACYL-[ACYL-CARRIER-PROTEIN] DEHYDRATASE"/>
    <property type="match status" value="1"/>
</dbReference>
<evidence type="ECO:0000256" key="6">
    <source>
        <dbReference type="ARBA" id="ARBA00023098"/>
    </source>
</evidence>
<dbReference type="Gene3D" id="3.10.129.10">
    <property type="entry name" value="Hotdog Thioesterase"/>
    <property type="match status" value="1"/>
</dbReference>
<dbReference type="GO" id="GO:0019171">
    <property type="term" value="F:(3R)-hydroxyacyl-[acyl-carrier-protein] dehydratase activity"/>
    <property type="evidence" value="ECO:0007669"/>
    <property type="project" value="UniProtKB-EC"/>
</dbReference>
<dbReference type="Proteomes" id="UP000610558">
    <property type="component" value="Unassembled WGS sequence"/>
</dbReference>
<evidence type="ECO:0000256" key="3">
    <source>
        <dbReference type="ARBA" id="ARBA00022490"/>
    </source>
</evidence>
<dbReference type="AlphaFoldDB" id="A0A927C048"/>
<evidence type="ECO:0000313" key="11">
    <source>
        <dbReference type="Proteomes" id="UP000610558"/>
    </source>
</evidence>
<reference evidence="10" key="1">
    <citation type="submission" date="2020-09" db="EMBL/GenBank/DDBJ databases">
        <authorList>
            <person name="Yoon J.-W."/>
        </authorList>
    </citation>
    <scope>NUCLEOTIDE SEQUENCE</scope>
    <source>
        <strain evidence="10">KMU-158</strain>
    </source>
</reference>
<evidence type="ECO:0000256" key="4">
    <source>
        <dbReference type="ARBA" id="ARBA00022516"/>
    </source>
</evidence>
<organism evidence="10 11">
    <name type="scientific">Spongiibacter pelagi</name>
    <dbReference type="NCBI Taxonomy" id="2760804"/>
    <lineage>
        <taxon>Bacteria</taxon>
        <taxon>Pseudomonadati</taxon>
        <taxon>Pseudomonadota</taxon>
        <taxon>Gammaproteobacteria</taxon>
        <taxon>Cellvibrionales</taxon>
        <taxon>Spongiibacteraceae</taxon>
        <taxon>Spongiibacter</taxon>
    </lineage>
</organism>
<dbReference type="PANTHER" id="PTHR30272">
    <property type="entry name" value="3-HYDROXYACYL-[ACYL-CARRIER-PROTEIN] DEHYDRATASE"/>
    <property type="match status" value="1"/>
</dbReference>
<dbReference type="NCBIfam" id="NF000582">
    <property type="entry name" value="PRK00006.1"/>
    <property type="match status" value="1"/>
</dbReference>
<comment type="catalytic activity">
    <reaction evidence="9">
        <text>a (3R)-hydroxyacyl-[ACP] = a (2E)-enoyl-[ACP] + H2O</text>
        <dbReference type="Rhea" id="RHEA:13097"/>
        <dbReference type="Rhea" id="RHEA-COMP:9925"/>
        <dbReference type="Rhea" id="RHEA-COMP:9945"/>
        <dbReference type="ChEBI" id="CHEBI:15377"/>
        <dbReference type="ChEBI" id="CHEBI:78784"/>
        <dbReference type="ChEBI" id="CHEBI:78827"/>
        <dbReference type="EC" id="4.2.1.59"/>
    </reaction>
</comment>
<keyword evidence="7 9" id="KW-0456">Lyase</keyword>
<dbReference type="GO" id="GO:0009245">
    <property type="term" value="P:lipid A biosynthetic process"/>
    <property type="evidence" value="ECO:0007669"/>
    <property type="project" value="UniProtKB-UniRule"/>
</dbReference>
<dbReference type="Pfam" id="PF07977">
    <property type="entry name" value="FabA"/>
    <property type="match status" value="1"/>
</dbReference>
<dbReference type="SUPFAM" id="SSF54637">
    <property type="entry name" value="Thioesterase/thiol ester dehydrase-isomerase"/>
    <property type="match status" value="1"/>
</dbReference>
<dbReference type="CDD" id="cd01288">
    <property type="entry name" value="FabZ"/>
    <property type="match status" value="1"/>
</dbReference>
<proteinExistence type="inferred from homology"/>
<dbReference type="InterPro" id="IPR010084">
    <property type="entry name" value="FabZ"/>
</dbReference>
<keyword evidence="11" id="KW-1185">Reference proteome</keyword>
<gene>
    <name evidence="9 10" type="primary">fabZ</name>
    <name evidence="10" type="ORF">IB286_04520</name>
</gene>
<dbReference type="EC" id="4.2.1.59" evidence="9"/>
<dbReference type="FunFam" id="3.10.129.10:FF:000001">
    <property type="entry name" value="3-hydroxyacyl-[acyl-carrier-protein] dehydratase FabZ"/>
    <property type="match status" value="1"/>
</dbReference>
<keyword evidence="4 9" id="KW-0444">Lipid biosynthesis</keyword>
<protein>
    <recommendedName>
        <fullName evidence="9">3-hydroxyacyl-[acyl-carrier-protein] dehydratase FabZ</fullName>
        <ecNumber evidence="9">4.2.1.59</ecNumber>
    </recommendedName>
    <alternativeName>
        <fullName evidence="9">(3R)-hydroxymyristoyl-[acyl-carrier-protein] dehydratase</fullName>
        <shortName evidence="9">(3R)-hydroxymyristoyl-ACP dehydrase</shortName>
    </alternativeName>
    <alternativeName>
        <fullName evidence="9">Beta-hydroxyacyl-ACP dehydratase</fullName>
    </alternativeName>
</protein>
<comment type="subcellular location">
    <subcellularLocation>
        <location evidence="1 9">Cytoplasm</location>
    </subcellularLocation>
</comment>
<feature type="active site" evidence="9">
    <location>
        <position position="49"/>
    </location>
</feature>
<evidence type="ECO:0000256" key="1">
    <source>
        <dbReference type="ARBA" id="ARBA00004496"/>
    </source>
</evidence>
<evidence type="ECO:0000256" key="9">
    <source>
        <dbReference type="HAMAP-Rule" id="MF_00406"/>
    </source>
</evidence>
<evidence type="ECO:0000256" key="2">
    <source>
        <dbReference type="ARBA" id="ARBA00009174"/>
    </source>
</evidence>
<comment type="similarity">
    <text evidence="2 9">Belongs to the thioester dehydratase family. FabZ subfamily.</text>
</comment>
<comment type="caution">
    <text evidence="10">The sequence shown here is derived from an EMBL/GenBank/DDBJ whole genome shotgun (WGS) entry which is preliminary data.</text>
</comment>
<evidence type="ECO:0000256" key="5">
    <source>
        <dbReference type="ARBA" id="ARBA00022556"/>
    </source>
</evidence>
<dbReference type="HAMAP" id="MF_00406">
    <property type="entry name" value="FabZ"/>
    <property type="match status" value="1"/>
</dbReference>
<dbReference type="NCBIfam" id="TIGR01750">
    <property type="entry name" value="fabZ"/>
    <property type="match status" value="1"/>
</dbReference>
<dbReference type="GO" id="GO:0006633">
    <property type="term" value="P:fatty acid biosynthetic process"/>
    <property type="evidence" value="ECO:0007669"/>
    <property type="project" value="UniProtKB-UniRule"/>
</dbReference>
<keyword evidence="3 9" id="KW-0963">Cytoplasm</keyword>
<name>A0A927C048_9GAMM</name>
<dbReference type="InterPro" id="IPR013114">
    <property type="entry name" value="FabA_FabZ"/>
</dbReference>
<evidence type="ECO:0000256" key="8">
    <source>
        <dbReference type="ARBA" id="ARBA00025049"/>
    </source>
</evidence>
<dbReference type="InterPro" id="IPR029069">
    <property type="entry name" value="HotDog_dom_sf"/>
</dbReference>
<dbReference type="GO" id="GO:0005737">
    <property type="term" value="C:cytoplasm"/>
    <property type="evidence" value="ECO:0007669"/>
    <property type="project" value="UniProtKB-SubCell"/>
</dbReference>
<evidence type="ECO:0000313" key="10">
    <source>
        <dbReference type="EMBL" id="MBD2858264.1"/>
    </source>
</evidence>